<evidence type="ECO:0000313" key="2">
    <source>
        <dbReference type="EMBL" id="KAK3607685.1"/>
    </source>
</evidence>
<comment type="caution">
    <text evidence="2">The sequence shown here is derived from an EMBL/GenBank/DDBJ whole genome shotgun (WGS) entry which is preliminary data.</text>
</comment>
<dbReference type="PROSITE" id="PS50106">
    <property type="entry name" value="PDZ"/>
    <property type="match status" value="1"/>
</dbReference>
<name>A0AAE0TC32_9BIVA</name>
<gene>
    <name evidence="2" type="ORF">CHS0354_010674</name>
</gene>
<dbReference type="SMART" id="SM00228">
    <property type="entry name" value="PDZ"/>
    <property type="match status" value="1"/>
</dbReference>
<evidence type="ECO:0000259" key="1">
    <source>
        <dbReference type="PROSITE" id="PS50106"/>
    </source>
</evidence>
<proteinExistence type="predicted"/>
<reference evidence="2" key="3">
    <citation type="submission" date="2023-05" db="EMBL/GenBank/DDBJ databases">
        <authorList>
            <person name="Smith C.H."/>
        </authorList>
    </citation>
    <scope>NUCLEOTIDE SEQUENCE</scope>
    <source>
        <strain evidence="2">CHS0354</strain>
        <tissue evidence="2">Mantle</tissue>
    </source>
</reference>
<feature type="domain" description="PDZ" evidence="1">
    <location>
        <begin position="12"/>
        <end position="81"/>
    </location>
</feature>
<sequence>MENNTLSTGLIQVTLIKQPLDELGFYLHSDKNSLGLVITGLVRGGSAEQSGLVQAGDILVKVNDTSLQGKSFEEAAIILRSIPVLSQVVLLIRCQDGYKAHLETRFGEDGKPKTVRITNPINPPETLMSRIKRTLCSSNKVSRTREDNEDIIEAKYVIGHSSKTEAHKRNLHRHINDNQGYVDDNDDDKTKLLESDGGHFPDLPKDRRGLYTSANVPQKAVKLINTANERPAYMDTLHMKALEVLFLLYFLSPSISLTQSCFNATLTQQVQHWCSH</sequence>
<reference evidence="2" key="2">
    <citation type="journal article" date="2021" name="Genome Biol. Evol.">
        <title>Developing a high-quality reference genome for a parasitic bivalve with doubly uniparental inheritance (Bivalvia: Unionida).</title>
        <authorList>
            <person name="Smith C.H."/>
        </authorList>
    </citation>
    <scope>NUCLEOTIDE SEQUENCE</scope>
    <source>
        <strain evidence="2">CHS0354</strain>
        <tissue evidence="2">Mantle</tissue>
    </source>
</reference>
<evidence type="ECO:0000313" key="3">
    <source>
        <dbReference type="Proteomes" id="UP001195483"/>
    </source>
</evidence>
<dbReference type="Gene3D" id="2.30.42.10">
    <property type="match status" value="1"/>
</dbReference>
<reference evidence="2" key="1">
    <citation type="journal article" date="2021" name="Genome Biol. Evol.">
        <title>A High-Quality Reference Genome for a Parasitic Bivalve with Doubly Uniparental Inheritance (Bivalvia: Unionida).</title>
        <authorList>
            <person name="Smith C.H."/>
        </authorList>
    </citation>
    <scope>NUCLEOTIDE SEQUENCE</scope>
    <source>
        <strain evidence="2">CHS0354</strain>
    </source>
</reference>
<organism evidence="2 3">
    <name type="scientific">Potamilus streckersoni</name>
    <dbReference type="NCBI Taxonomy" id="2493646"/>
    <lineage>
        <taxon>Eukaryota</taxon>
        <taxon>Metazoa</taxon>
        <taxon>Spiralia</taxon>
        <taxon>Lophotrochozoa</taxon>
        <taxon>Mollusca</taxon>
        <taxon>Bivalvia</taxon>
        <taxon>Autobranchia</taxon>
        <taxon>Heteroconchia</taxon>
        <taxon>Palaeoheterodonta</taxon>
        <taxon>Unionida</taxon>
        <taxon>Unionoidea</taxon>
        <taxon>Unionidae</taxon>
        <taxon>Ambleminae</taxon>
        <taxon>Lampsilini</taxon>
        <taxon>Potamilus</taxon>
    </lineage>
</organism>
<accession>A0AAE0TC32</accession>
<dbReference type="EMBL" id="JAEAOA010000671">
    <property type="protein sequence ID" value="KAK3607685.1"/>
    <property type="molecule type" value="Genomic_DNA"/>
</dbReference>
<dbReference type="Proteomes" id="UP001195483">
    <property type="component" value="Unassembled WGS sequence"/>
</dbReference>
<keyword evidence="3" id="KW-1185">Reference proteome</keyword>
<dbReference type="InterPro" id="IPR001478">
    <property type="entry name" value="PDZ"/>
</dbReference>
<protein>
    <recommendedName>
        <fullName evidence="1">PDZ domain-containing protein</fullName>
    </recommendedName>
</protein>
<dbReference type="Pfam" id="PF00595">
    <property type="entry name" value="PDZ"/>
    <property type="match status" value="1"/>
</dbReference>
<dbReference type="SUPFAM" id="SSF50156">
    <property type="entry name" value="PDZ domain-like"/>
    <property type="match status" value="1"/>
</dbReference>
<dbReference type="AlphaFoldDB" id="A0AAE0TC32"/>
<dbReference type="InterPro" id="IPR036034">
    <property type="entry name" value="PDZ_sf"/>
</dbReference>